<dbReference type="OrthoDB" id="4951845at2759"/>
<dbReference type="InterPro" id="IPR040079">
    <property type="entry name" value="Glutathione_S-Trfase"/>
</dbReference>
<evidence type="ECO:0000256" key="4">
    <source>
        <dbReference type="RuleBase" id="RU003494"/>
    </source>
</evidence>
<comment type="caution">
    <text evidence="7">The sequence shown here is derived from an EMBL/GenBank/DDBJ whole genome shotgun (WGS) entry which is preliminary data.</text>
</comment>
<keyword evidence="2" id="KW-0808">Transferase</keyword>
<dbReference type="SUPFAM" id="SSF47616">
    <property type="entry name" value="GST C-terminal domain-like"/>
    <property type="match status" value="1"/>
</dbReference>
<evidence type="ECO:0000256" key="3">
    <source>
        <dbReference type="ARBA" id="ARBA00047960"/>
    </source>
</evidence>
<dbReference type="EMBL" id="VOIH02000004">
    <property type="protein sequence ID" value="KAF3449040.1"/>
    <property type="molecule type" value="Genomic_DNA"/>
</dbReference>
<dbReference type="GO" id="GO:0005737">
    <property type="term" value="C:cytoplasm"/>
    <property type="evidence" value="ECO:0007669"/>
    <property type="project" value="TreeGrafter"/>
</dbReference>
<dbReference type="InterPro" id="IPR045073">
    <property type="entry name" value="Omega/Tau-like"/>
</dbReference>
<proteinExistence type="inferred from homology"/>
<dbReference type="EC" id="2.5.1.18" evidence="1"/>
<dbReference type="FunFam" id="3.40.30.10:FF:000014">
    <property type="entry name" value="Tau class glutathione S-transferase"/>
    <property type="match status" value="1"/>
</dbReference>
<dbReference type="PROSITE" id="PS50404">
    <property type="entry name" value="GST_NTER"/>
    <property type="match status" value="1"/>
</dbReference>
<dbReference type="GO" id="GO:0006749">
    <property type="term" value="P:glutathione metabolic process"/>
    <property type="evidence" value="ECO:0007669"/>
    <property type="project" value="InterPro"/>
</dbReference>
<accession>A0A8K0HBU5</accession>
<dbReference type="Pfam" id="PF00043">
    <property type="entry name" value="GST_C"/>
    <property type="match status" value="1"/>
</dbReference>
<reference evidence="7" key="1">
    <citation type="submission" date="2020-03" db="EMBL/GenBank/DDBJ databases">
        <title>A high-quality chromosome-level genome assembly of a woody plant with both climbing and erect habits, Rhamnella rubrinervis.</title>
        <authorList>
            <person name="Lu Z."/>
            <person name="Yang Y."/>
            <person name="Zhu X."/>
            <person name="Sun Y."/>
        </authorList>
    </citation>
    <scope>NUCLEOTIDE SEQUENCE</scope>
    <source>
        <strain evidence="7">BYM</strain>
        <tissue evidence="7">Leaf</tissue>
    </source>
</reference>
<organism evidence="7 8">
    <name type="scientific">Rhamnella rubrinervis</name>
    <dbReference type="NCBI Taxonomy" id="2594499"/>
    <lineage>
        <taxon>Eukaryota</taxon>
        <taxon>Viridiplantae</taxon>
        <taxon>Streptophyta</taxon>
        <taxon>Embryophyta</taxon>
        <taxon>Tracheophyta</taxon>
        <taxon>Spermatophyta</taxon>
        <taxon>Magnoliopsida</taxon>
        <taxon>eudicotyledons</taxon>
        <taxon>Gunneridae</taxon>
        <taxon>Pentapetalae</taxon>
        <taxon>rosids</taxon>
        <taxon>fabids</taxon>
        <taxon>Rosales</taxon>
        <taxon>Rhamnaceae</taxon>
        <taxon>rhamnoid group</taxon>
        <taxon>Rhamneae</taxon>
        <taxon>Rhamnella</taxon>
    </lineage>
</organism>
<dbReference type="Proteomes" id="UP000796880">
    <property type="component" value="Unassembled WGS sequence"/>
</dbReference>
<dbReference type="Gene3D" id="1.20.1050.10">
    <property type="match status" value="1"/>
</dbReference>
<dbReference type="InterPro" id="IPR004046">
    <property type="entry name" value="GST_C"/>
</dbReference>
<dbReference type="SFLD" id="SFLDG01152">
    <property type="entry name" value="Main.3:_Omega-_and_Tau-like"/>
    <property type="match status" value="1"/>
</dbReference>
<name>A0A8K0HBU5_9ROSA</name>
<feature type="domain" description="GST C-terminal" evidence="6">
    <location>
        <begin position="89"/>
        <end position="206"/>
    </location>
</feature>
<dbReference type="SFLD" id="SFLDS00019">
    <property type="entry name" value="Glutathione_Transferase_(cytos"/>
    <property type="match status" value="1"/>
</dbReference>
<dbReference type="GO" id="GO:0004364">
    <property type="term" value="F:glutathione transferase activity"/>
    <property type="evidence" value="ECO:0007669"/>
    <property type="project" value="UniProtKB-EC"/>
</dbReference>
<evidence type="ECO:0000313" key="7">
    <source>
        <dbReference type="EMBL" id="KAF3449040.1"/>
    </source>
</evidence>
<evidence type="ECO:0000256" key="1">
    <source>
        <dbReference type="ARBA" id="ARBA00012452"/>
    </source>
</evidence>
<feature type="domain" description="GST N-terminal" evidence="5">
    <location>
        <begin position="5"/>
        <end position="84"/>
    </location>
</feature>
<evidence type="ECO:0000259" key="6">
    <source>
        <dbReference type="PROSITE" id="PS50405"/>
    </source>
</evidence>
<dbReference type="FunFam" id="1.20.1050.10:FF:000012">
    <property type="entry name" value="Tau class glutathione S-transferase"/>
    <property type="match status" value="1"/>
</dbReference>
<dbReference type="PROSITE" id="PS50405">
    <property type="entry name" value="GST_CTER"/>
    <property type="match status" value="1"/>
</dbReference>
<dbReference type="CDD" id="cd03185">
    <property type="entry name" value="GST_C_Tau"/>
    <property type="match status" value="1"/>
</dbReference>
<dbReference type="InterPro" id="IPR036282">
    <property type="entry name" value="Glutathione-S-Trfase_C_sf"/>
</dbReference>
<dbReference type="PANTHER" id="PTHR11260">
    <property type="entry name" value="GLUTATHIONE S-TRANSFERASE, GST, SUPERFAMILY, GST DOMAIN CONTAINING"/>
    <property type="match status" value="1"/>
</dbReference>
<evidence type="ECO:0000259" key="5">
    <source>
        <dbReference type="PROSITE" id="PS50404"/>
    </source>
</evidence>
<dbReference type="InterPro" id="IPR004045">
    <property type="entry name" value="Glutathione_S-Trfase_N"/>
</dbReference>
<dbReference type="InterPro" id="IPR045074">
    <property type="entry name" value="GST_C_Tau"/>
</dbReference>
<dbReference type="InterPro" id="IPR036249">
    <property type="entry name" value="Thioredoxin-like_sf"/>
</dbReference>
<protein>
    <recommendedName>
        <fullName evidence="1">glutathione transferase</fullName>
        <ecNumber evidence="1">2.5.1.18</ecNumber>
    </recommendedName>
</protein>
<dbReference type="AlphaFoldDB" id="A0A8K0HBU5"/>
<evidence type="ECO:0000313" key="8">
    <source>
        <dbReference type="Proteomes" id="UP000796880"/>
    </source>
</evidence>
<evidence type="ECO:0000256" key="2">
    <source>
        <dbReference type="ARBA" id="ARBA00022679"/>
    </source>
</evidence>
<gene>
    <name evidence="7" type="ORF">FNV43_RR09764</name>
</gene>
<dbReference type="SUPFAM" id="SSF52833">
    <property type="entry name" value="Thioredoxin-like"/>
    <property type="match status" value="1"/>
</dbReference>
<keyword evidence="8" id="KW-1185">Reference proteome</keyword>
<dbReference type="Gene3D" id="3.40.30.10">
    <property type="entry name" value="Glutaredoxin"/>
    <property type="match status" value="1"/>
</dbReference>
<comment type="similarity">
    <text evidence="4">Belongs to the GST superfamily.</text>
</comment>
<dbReference type="CDD" id="cd03058">
    <property type="entry name" value="GST_N_Tau"/>
    <property type="match status" value="1"/>
</dbReference>
<comment type="catalytic activity">
    <reaction evidence="3">
        <text>RX + glutathione = an S-substituted glutathione + a halide anion + H(+)</text>
        <dbReference type="Rhea" id="RHEA:16437"/>
        <dbReference type="ChEBI" id="CHEBI:15378"/>
        <dbReference type="ChEBI" id="CHEBI:16042"/>
        <dbReference type="ChEBI" id="CHEBI:17792"/>
        <dbReference type="ChEBI" id="CHEBI:57925"/>
        <dbReference type="ChEBI" id="CHEBI:90779"/>
        <dbReference type="EC" id="2.5.1.18"/>
    </reaction>
</comment>
<dbReference type="PANTHER" id="PTHR11260:SF676">
    <property type="entry name" value="GLUTATHIONE S-TRANSFERASE U8"/>
    <property type="match status" value="1"/>
</dbReference>
<dbReference type="InterPro" id="IPR010987">
    <property type="entry name" value="Glutathione-S-Trfase_C-like"/>
</dbReference>
<dbReference type="SFLD" id="SFLDG00358">
    <property type="entry name" value="Main_(cytGST)"/>
    <property type="match status" value="1"/>
</dbReference>
<sequence length="208" mass="23501">MAGEGSVKVFGVQGSPFSCRVEIALKLKGVDFEYFEENLANKSPLLLKYNPVYKKVPTFVHNGNPLAESLVILEYIDETWTNFPLLPNNPYQRARARFLSKFIDDKCFPSVGKALWARDDKEAKENLKFLENELNGKKFFGGDTVGLVDIAGTCIAFWLPAIEEAVGAKLLTAKEFPKLCKWSHDYVNHPVVKEKLPPRDLLIAYFRG</sequence>
<dbReference type="Pfam" id="PF02798">
    <property type="entry name" value="GST_N"/>
    <property type="match status" value="1"/>
</dbReference>